<protein>
    <recommendedName>
        <fullName evidence="1">Methyltransferase domain-containing protein</fullName>
    </recommendedName>
</protein>
<dbReference type="Gene3D" id="3.40.50.150">
    <property type="entry name" value="Vaccinia Virus protein VP39"/>
    <property type="match status" value="1"/>
</dbReference>
<comment type="caution">
    <text evidence="2">The sequence shown here is derived from an EMBL/GenBank/DDBJ whole genome shotgun (WGS) entry which is preliminary data.</text>
</comment>
<reference evidence="2 3" key="1">
    <citation type="journal article" date="2016" name="Nat. Commun.">
        <title>Thousands of microbial genomes shed light on interconnected biogeochemical processes in an aquifer system.</title>
        <authorList>
            <person name="Anantharaman K."/>
            <person name="Brown C.T."/>
            <person name="Hug L.A."/>
            <person name="Sharon I."/>
            <person name="Castelle C.J."/>
            <person name="Probst A.J."/>
            <person name="Thomas B.C."/>
            <person name="Singh A."/>
            <person name="Wilkins M.J."/>
            <person name="Karaoz U."/>
            <person name="Brodie E.L."/>
            <person name="Williams K.H."/>
            <person name="Hubbard S.S."/>
            <person name="Banfield J.F."/>
        </authorList>
    </citation>
    <scope>NUCLEOTIDE SEQUENCE [LARGE SCALE GENOMIC DNA]</scope>
</reference>
<dbReference type="InterPro" id="IPR029063">
    <property type="entry name" value="SAM-dependent_MTases_sf"/>
</dbReference>
<evidence type="ECO:0000259" key="1">
    <source>
        <dbReference type="Pfam" id="PF13649"/>
    </source>
</evidence>
<organism evidence="2 3">
    <name type="scientific">Candidatus Komeilibacteria bacterium RIFCSPHIGHO2_01_FULL_52_14</name>
    <dbReference type="NCBI Taxonomy" id="1798549"/>
    <lineage>
        <taxon>Bacteria</taxon>
        <taxon>Candidatus Komeiliibacteriota</taxon>
    </lineage>
</organism>
<dbReference type="InterPro" id="IPR041698">
    <property type="entry name" value="Methyltransf_25"/>
</dbReference>
<dbReference type="EMBL" id="MHKK01000051">
    <property type="protein sequence ID" value="OGY88858.1"/>
    <property type="molecule type" value="Genomic_DNA"/>
</dbReference>
<name>A0A1G2BI03_9BACT</name>
<feature type="domain" description="Methyltransferase" evidence="1">
    <location>
        <begin position="54"/>
        <end position="150"/>
    </location>
</feature>
<dbReference type="SUPFAM" id="SSF53335">
    <property type="entry name" value="S-adenosyl-L-methionine-dependent methyltransferases"/>
    <property type="match status" value="1"/>
</dbReference>
<dbReference type="Pfam" id="PF13649">
    <property type="entry name" value="Methyltransf_25"/>
    <property type="match status" value="1"/>
</dbReference>
<sequence>MKRIISDDRRQKIATKEYYDRYYLPEHSGYLTAARTDAETARMWQWVGHAPISVCDIACGNGRHLASFARRGVASGFGFDYSPPLVSAARKALKKYPKFLVAQRSFASWRPRRNMYELVYFLFSSLGHCLKNSDAQSLIRRVVAATVPGGSIVCDTDSIFRLQRYLRSHQAKGGDARRYRYDSRRRMLYSHEPFGKSIIMQQTRYYSKEELKRIFIRAGIRARNIAFYGGFDGSAYTKHSKRLIVVAKKG</sequence>
<dbReference type="CDD" id="cd02440">
    <property type="entry name" value="AdoMet_MTases"/>
    <property type="match status" value="1"/>
</dbReference>
<evidence type="ECO:0000313" key="3">
    <source>
        <dbReference type="Proteomes" id="UP000177817"/>
    </source>
</evidence>
<proteinExistence type="predicted"/>
<dbReference type="AlphaFoldDB" id="A0A1G2BI03"/>
<accession>A0A1G2BI03</accession>
<gene>
    <name evidence="2" type="ORF">A2677_02595</name>
</gene>
<dbReference type="Proteomes" id="UP000177817">
    <property type="component" value="Unassembled WGS sequence"/>
</dbReference>
<evidence type="ECO:0000313" key="2">
    <source>
        <dbReference type="EMBL" id="OGY88858.1"/>
    </source>
</evidence>